<evidence type="ECO:0008006" key="8">
    <source>
        <dbReference type="Google" id="ProtNLM"/>
    </source>
</evidence>
<evidence type="ECO:0000256" key="5">
    <source>
        <dbReference type="ARBA" id="ARBA00022839"/>
    </source>
</evidence>
<accession>A0A7R9I164</accession>
<keyword evidence="5" id="KW-0269">Exonuclease</keyword>
<dbReference type="InterPro" id="IPR036397">
    <property type="entry name" value="RNaseH_sf"/>
</dbReference>
<keyword evidence="4" id="KW-0378">Hydrolase</keyword>
<evidence type="ECO:0000256" key="4">
    <source>
        <dbReference type="ARBA" id="ARBA00022801"/>
    </source>
</evidence>
<dbReference type="GO" id="GO:0046872">
    <property type="term" value="F:metal ion binding"/>
    <property type="evidence" value="ECO:0007669"/>
    <property type="project" value="UniProtKB-KW"/>
</dbReference>
<keyword evidence="6" id="KW-0460">Magnesium</keyword>
<protein>
    <recommendedName>
        <fullName evidence="8">Three prime repair exonuclease 1</fullName>
    </recommendedName>
</protein>
<dbReference type="GO" id="GO:0003676">
    <property type="term" value="F:nucleic acid binding"/>
    <property type="evidence" value="ECO:0007669"/>
    <property type="project" value="InterPro"/>
</dbReference>
<evidence type="ECO:0000256" key="1">
    <source>
        <dbReference type="ARBA" id="ARBA00001946"/>
    </source>
</evidence>
<dbReference type="GO" id="GO:0008296">
    <property type="term" value="F:3'-5'-DNA exonuclease activity"/>
    <property type="evidence" value="ECO:0007669"/>
    <property type="project" value="TreeGrafter"/>
</dbReference>
<dbReference type="PANTHER" id="PTHR13058">
    <property type="entry name" value="THREE PRIME REPAIR EXONUCLEASE 1, 2"/>
    <property type="match status" value="1"/>
</dbReference>
<keyword evidence="3" id="KW-0479">Metal-binding</keyword>
<keyword evidence="2" id="KW-0540">Nuclease</keyword>
<comment type="cofactor">
    <cofactor evidence="1">
        <name>Mg(2+)</name>
        <dbReference type="ChEBI" id="CHEBI:18420"/>
    </cofactor>
</comment>
<evidence type="ECO:0000256" key="3">
    <source>
        <dbReference type="ARBA" id="ARBA00022723"/>
    </source>
</evidence>
<name>A0A7R9I164_9NEOP</name>
<evidence type="ECO:0000256" key="2">
    <source>
        <dbReference type="ARBA" id="ARBA00022722"/>
    </source>
</evidence>
<evidence type="ECO:0000313" key="7">
    <source>
        <dbReference type="EMBL" id="CAD7441701.1"/>
    </source>
</evidence>
<dbReference type="GO" id="GO:0005737">
    <property type="term" value="C:cytoplasm"/>
    <property type="evidence" value="ECO:0007669"/>
    <property type="project" value="TreeGrafter"/>
</dbReference>
<organism evidence="7">
    <name type="scientific">Timema bartmani</name>
    <dbReference type="NCBI Taxonomy" id="61472"/>
    <lineage>
        <taxon>Eukaryota</taxon>
        <taxon>Metazoa</taxon>
        <taxon>Ecdysozoa</taxon>
        <taxon>Arthropoda</taxon>
        <taxon>Hexapoda</taxon>
        <taxon>Insecta</taxon>
        <taxon>Pterygota</taxon>
        <taxon>Neoptera</taxon>
        <taxon>Polyneoptera</taxon>
        <taxon>Phasmatodea</taxon>
        <taxon>Timematodea</taxon>
        <taxon>Timematoidea</taxon>
        <taxon>Timematidae</taxon>
        <taxon>Timema</taxon>
    </lineage>
</organism>
<dbReference type="PANTHER" id="PTHR13058:SF19">
    <property type="entry name" value="LD40940P"/>
    <property type="match status" value="1"/>
</dbReference>
<evidence type="ECO:0000256" key="6">
    <source>
        <dbReference type="ARBA" id="ARBA00022842"/>
    </source>
</evidence>
<dbReference type="Gene3D" id="3.30.420.10">
    <property type="entry name" value="Ribonuclease H-like superfamily/Ribonuclease H"/>
    <property type="match status" value="2"/>
</dbReference>
<gene>
    <name evidence="7" type="ORF">TBIB3V08_LOCUS4156</name>
</gene>
<dbReference type="GO" id="GO:0006308">
    <property type="term" value="P:DNA catabolic process"/>
    <property type="evidence" value="ECO:0007669"/>
    <property type="project" value="TreeGrafter"/>
</dbReference>
<sequence length="353" mass="39483">MTDFHTSKPDALWAQSSKDSLDNLVLQEQKPFDEHLVNILQGYLERLPRPICIVAHNGNKFDFPILQSELQFVKMGIPDDVLCIDSLVAFKELLCAKKSCGKKENPTPNLGITQLNGNHTVPPEPLVNFQDEFDDDLCKVLDIFEEIPQIKFKSGNDSEESKEDPFACLLLLDEQLTDSCCTTPKRNSVISYVPSPTLQECIQAKNETTPKHEDNIIKISKPPIMKTKVNAEPTDTSKRNRKDDGVAARKRLNFSPPEFGDVTKTPKSFKLIDIYQFLLSKKSVNDHMAESDCLNLLECIVTMGPTFVEGFSHTVEANKAFMGTQVRVKQILNCSSTLTSMVPSRMMANIGGS</sequence>
<dbReference type="SUPFAM" id="SSF53098">
    <property type="entry name" value="Ribonuclease H-like"/>
    <property type="match status" value="1"/>
</dbReference>
<reference evidence="7" key="1">
    <citation type="submission" date="2020-11" db="EMBL/GenBank/DDBJ databases">
        <authorList>
            <person name="Tran Van P."/>
        </authorList>
    </citation>
    <scope>NUCLEOTIDE SEQUENCE</scope>
</reference>
<dbReference type="InterPro" id="IPR012337">
    <property type="entry name" value="RNaseH-like_sf"/>
</dbReference>
<dbReference type="AlphaFoldDB" id="A0A7R9I164"/>
<dbReference type="InterPro" id="IPR040393">
    <property type="entry name" value="TREX1/2"/>
</dbReference>
<dbReference type="EMBL" id="OD565405">
    <property type="protein sequence ID" value="CAD7441701.1"/>
    <property type="molecule type" value="Genomic_DNA"/>
</dbReference>
<proteinExistence type="predicted"/>